<protein>
    <submittedName>
        <fullName evidence="4">GNAT family N-acetyltransferase</fullName>
    </submittedName>
</protein>
<evidence type="ECO:0000259" key="3">
    <source>
        <dbReference type="PROSITE" id="PS51186"/>
    </source>
</evidence>
<gene>
    <name evidence="4" type="ORF">IAD15_03220</name>
</gene>
<dbReference type="SUPFAM" id="SSF55729">
    <property type="entry name" value="Acyl-CoA N-acyltransferases (Nat)"/>
    <property type="match status" value="1"/>
</dbReference>
<dbReference type="PROSITE" id="PS51186">
    <property type="entry name" value="GNAT"/>
    <property type="match status" value="1"/>
</dbReference>
<evidence type="ECO:0000256" key="2">
    <source>
        <dbReference type="ARBA" id="ARBA00023315"/>
    </source>
</evidence>
<feature type="domain" description="N-acetyltransferase" evidence="3">
    <location>
        <begin position="2"/>
        <end position="132"/>
    </location>
</feature>
<dbReference type="EMBL" id="DVMJ01000022">
    <property type="protein sequence ID" value="HIU13062.1"/>
    <property type="molecule type" value="Genomic_DNA"/>
</dbReference>
<dbReference type="PANTHER" id="PTHR43626:SF4">
    <property type="entry name" value="GCN5-RELATED N-ACETYLTRANSFERASE 2, CHLOROPLASTIC"/>
    <property type="match status" value="1"/>
</dbReference>
<comment type="caution">
    <text evidence="4">The sequence shown here is derived from an EMBL/GenBank/DDBJ whole genome shotgun (WGS) entry which is preliminary data.</text>
</comment>
<dbReference type="InterPro" id="IPR016181">
    <property type="entry name" value="Acyl_CoA_acyltransferase"/>
</dbReference>
<dbReference type="PANTHER" id="PTHR43626">
    <property type="entry name" value="ACYL-COA N-ACYLTRANSFERASE"/>
    <property type="match status" value="1"/>
</dbReference>
<dbReference type="InterPro" id="IPR045039">
    <property type="entry name" value="NSI-like"/>
</dbReference>
<reference evidence="4" key="2">
    <citation type="journal article" date="2021" name="PeerJ">
        <title>Extensive microbial diversity within the chicken gut microbiome revealed by metagenomics and culture.</title>
        <authorList>
            <person name="Gilroy R."/>
            <person name="Ravi A."/>
            <person name="Getino M."/>
            <person name="Pursley I."/>
            <person name="Horton D.L."/>
            <person name="Alikhan N.F."/>
            <person name="Baker D."/>
            <person name="Gharbi K."/>
            <person name="Hall N."/>
            <person name="Watson M."/>
            <person name="Adriaenssens E.M."/>
            <person name="Foster-Nyarko E."/>
            <person name="Jarju S."/>
            <person name="Secka A."/>
            <person name="Antonio M."/>
            <person name="Oren A."/>
            <person name="Chaudhuri R.R."/>
            <person name="La Ragione R."/>
            <person name="Hildebrand F."/>
            <person name="Pallen M.J."/>
        </authorList>
    </citation>
    <scope>NUCLEOTIDE SEQUENCE</scope>
    <source>
        <strain evidence="4">CHK195-11698</strain>
    </source>
</reference>
<accession>A0A9D1L0M8</accession>
<dbReference type="Pfam" id="PF13673">
    <property type="entry name" value="Acetyltransf_10"/>
    <property type="match status" value="1"/>
</dbReference>
<name>A0A9D1L0M8_9FIRM</name>
<dbReference type="GO" id="GO:0005737">
    <property type="term" value="C:cytoplasm"/>
    <property type="evidence" value="ECO:0007669"/>
    <property type="project" value="TreeGrafter"/>
</dbReference>
<evidence type="ECO:0000256" key="1">
    <source>
        <dbReference type="ARBA" id="ARBA00022679"/>
    </source>
</evidence>
<reference evidence="4" key="1">
    <citation type="submission" date="2020-10" db="EMBL/GenBank/DDBJ databases">
        <authorList>
            <person name="Gilroy R."/>
        </authorList>
    </citation>
    <scope>NUCLEOTIDE SEQUENCE</scope>
    <source>
        <strain evidence="4">CHK195-11698</strain>
    </source>
</reference>
<dbReference type="InterPro" id="IPR000182">
    <property type="entry name" value="GNAT_dom"/>
</dbReference>
<evidence type="ECO:0000313" key="5">
    <source>
        <dbReference type="Proteomes" id="UP000824175"/>
    </source>
</evidence>
<dbReference type="CDD" id="cd04301">
    <property type="entry name" value="NAT_SF"/>
    <property type="match status" value="1"/>
</dbReference>
<sequence length="132" mass="15206">MITYRQTKTLAPDDLEKLFLSVNWESGRHKDKLSQALANYGYVLTAWDQDRLVGLIGAMDDGIMTAYVHYLCVDPAYQKHGIGQTLIRQLKDHYQDYLKICLCAVNTYVPFYEQQGFVIDQTETAMAISRFE</sequence>
<dbReference type="Gene3D" id="3.40.630.30">
    <property type="match status" value="1"/>
</dbReference>
<evidence type="ECO:0000313" key="4">
    <source>
        <dbReference type="EMBL" id="HIU13062.1"/>
    </source>
</evidence>
<keyword evidence="2" id="KW-0012">Acyltransferase</keyword>
<keyword evidence="1" id="KW-0808">Transferase</keyword>
<organism evidence="4 5">
    <name type="scientific">Candidatus Fimiplasma intestinipullorum</name>
    <dbReference type="NCBI Taxonomy" id="2840825"/>
    <lineage>
        <taxon>Bacteria</taxon>
        <taxon>Bacillati</taxon>
        <taxon>Bacillota</taxon>
        <taxon>Clostridia</taxon>
        <taxon>Eubacteriales</taxon>
        <taxon>Candidatus Fimiplasma</taxon>
    </lineage>
</organism>
<proteinExistence type="predicted"/>
<dbReference type="AlphaFoldDB" id="A0A9D1L0M8"/>
<dbReference type="Proteomes" id="UP000824175">
    <property type="component" value="Unassembled WGS sequence"/>
</dbReference>
<dbReference type="GO" id="GO:0008080">
    <property type="term" value="F:N-acetyltransferase activity"/>
    <property type="evidence" value="ECO:0007669"/>
    <property type="project" value="InterPro"/>
</dbReference>